<feature type="chain" id="PRO_5040312145" description="Thioredoxin domain-containing protein" evidence="1">
    <location>
        <begin position="23"/>
        <end position="398"/>
    </location>
</feature>
<dbReference type="InterPro" id="IPR036249">
    <property type="entry name" value="Thioredoxin-like_sf"/>
</dbReference>
<dbReference type="EMBL" id="CANHGI010000004">
    <property type="protein sequence ID" value="CAI5449901.1"/>
    <property type="molecule type" value="Genomic_DNA"/>
</dbReference>
<dbReference type="Gene3D" id="3.40.30.10">
    <property type="entry name" value="Glutaredoxin"/>
    <property type="match status" value="2"/>
</dbReference>
<proteinExistence type="predicted"/>
<dbReference type="PROSITE" id="PS51352">
    <property type="entry name" value="THIOREDOXIN_2"/>
    <property type="match status" value="1"/>
</dbReference>
<evidence type="ECO:0000259" key="2">
    <source>
        <dbReference type="PROSITE" id="PS51352"/>
    </source>
</evidence>
<dbReference type="InterPro" id="IPR052643">
    <property type="entry name" value="ERP44"/>
</dbReference>
<name>A0A9P1IRP0_9PELO</name>
<dbReference type="Pfam" id="PF00085">
    <property type="entry name" value="Thioredoxin"/>
    <property type="match status" value="1"/>
</dbReference>
<dbReference type="Proteomes" id="UP001152747">
    <property type="component" value="Unassembled WGS sequence"/>
</dbReference>
<gene>
    <name evidence="3" type="ORF">CAMP_LOCUS12538</name>
</gene>
<dbReference type="PANTHER" id="PTHR46295:SF3">
    <property type="entry name" value="THIOREDOXIN DOMAIN-CONTAINING PROTEIN"/>
    <property type="match status" value="1"/>
</dbReference>
<keyword evidence="1" id="KW-0732">Signal</keyword>
<organism evidence="3 4">
    <name type="scientific">Caenorhabditis angaria</name>
    <dbReference type="NCBI Taxonomy" id="860376"/>
    <lineage>
        <taxon>Eukaryota</taxon>
        <taxon>Metazoa</taxon>
        <taxon>Ecdysozoa</taxon>
        <taxon>Nematoda</taxon>
        <taxon>Chromadorea</taxon>
        <taxon>Rhabditida</taxon>
        <taxon>Rhabditina</taxon>
        <taxon>Rhabditomorpha</taxon>
        <taxon>Rhabditoidea</taxon>
        <taxon>Rhabditidae</taxon>
        <taxon>Peloderinae</taxon>
        <taxon>Caenorhabditis</taxon>
    </lineage>
</organism>
<dbReference type="OrthoDB" id="427280at2759"/>
<dbReference type="Pfam" id="PF13848">
    <property type="entry name" value="Thioredoxin_6"/>
    <property type="match status" value="1"/>
</dbReference>
<sequence>MLSKKIKLVIFCCSLFAASINTKEILKLNDDNYQHVLENSKITFLAFTADWCPFSQQLLGVFKEFSIKYGDLYSAANTQIAFVDCMAQKEICLKNGVNKYPTMKVFYFGTLLQEYRSARNVEALHDYLDGVIKSKQTFNYQEITSAENFDTISHIKIWHPRNFAGFESLLRAASVAVGNVKILVPFDNENFENGQESFIEFWDGELIRKRYSGSLENYSEFSQWVRKVSSGHVIELTFENAEELVEEGKPFLMLFRTTDEYDRKFKEAILREIGDDYIDKVKPLLVNASVMHFPMIQAGKTLKDIPFLLIDQFMHLYSAPFSKQDIFEAGRIRKFVEDLLSDKLHKRAHGIEVKEEIGTQQETSTTSNAEMEKIEKTESAFKKLEPAKNRYSFAKQEL</sequence>
<evidence type="ECO:0000256" key="1">
    <source>
        <dbReference type="SAM" id="SignalP"/>
    </source>
</evidence>
<feature type="domain" description="Thioredoxin" evidence="2">
    <location>
        <begin position="17"/>
        <end position="133"/>
    </location>
</feature>
<dbReference type="GO" id="GO:0005789">
    <property type="term" value="C:endoplasmic reticulum membrane"/>
    <property type="evidence" value="ECO:0007669"/>
    <property type="project" value="TreeGrafter"/>
</dbReference>
<dbReference type="AlphaFoldDB" id="A0A9P1IRP0"/>
<evidence type="ECO:0000313" key="3">
    <source>
        <dbReference type="EMBL" id="CAI5449901.1"/>
    </source>
</evidence>
<dbReference type="SUPFAM" id="SSF52833">
    <property type="entry name" value="Thioredoxin-like"/>
    <property type="match status" value="2"/>
</dbReference>
<reference evidence="3" key="1">
    <citation type="submission" date="2022-11" db="EMBL/GenBank/DDBJ databases">
        <authorList>
            <person name="Kikuchi T."/>
        </authorList>
    </citation>
    <scope>NUCLEOTIDE SEQUENCE</scope>
    <source>
        <strain evidence="3">PS1010</strain>
    </source>
</reference>
<accession>A0A9P1IRP0</accession>
<dbReference type="GO" id="GO:0005793">
    <property type="term" value="C:endoplasmic reticulum-Golgi intermediate compartment"/>
    <property type="evidence" value="ECO:0007669"/>
    <property type="project" value="TreeGrafter"/>
</dbReference>
<feature type="signal peptide" evidence="1">
    <location>
        <begin position="1"/>
        <end position="22"/>
    </location>
</feature>
<protein>
    <recommendedName>
        <fullName evidence="2">Thioredoxin domain-containing protein</fullName>
    </recommendedName>
</protein>
<dbReference type="GO" id="GO:0003756">
    <property type="term" value="F:protein disulfide isomerase activity"/>
    <property type="evidence" value="ECO:0007669"/>
    <property type="project" value="TreeGrafter"/>
</dbReference>
<dbReference type="GO" id="GO:0006457">
    <property type="term" value="P:protein folding"/>
    <property type="evidence" value="ECO:0007669"/>
    <property type="project" value="TreeGrafter"/>
</dbReference>
<dbReference type="InterPro" id="IPR013766">
    <property type="entry name" value="Thioredoxin_domain"/>
</dbReference>
<dbReference type="PANTHER" id="PTHR46295">
    <property type="entry name" value="ENDOPLASMIC RETICULUM RESIDENT PROTEIN 44"/>
    <property type="match status" value="1"/>
</dbReference>
<keyword evidence="4" id="KW-1185">Reference proteome</keyword>
<evidence type="ECO:0000313" key="4">
    <source>
        <dbReference type="Proteomes" id="UP001152747"/>
    </source>
</evidence>
<comment type="caution">
    <text evidence="3">The sequence shown here is derived from an EMBL/GenBank/DDBJ whole genome shotgun (WGS) entry which is preliminary data.</text>
</comment>